<dbReference type="Pfam" id="PF09388">
    <property type="entry name" value="SpoOE-like"/>
    <property type="match status" value="1"/>
</dbReference>
<comment type="caution">
    <text evidence="1">The sequence shown here is derived from an EMBL/GenBank/DDBJ whole genome shotgun (WGS) entry which is preliminary data.</text>
</comment>
<dbReference type="Gene3D" id="4.10.280.10">
    <property type="entry name" value="Helix-loop-helix DNA-binding domain"/>
    <property type="match status" value="1"/>
</dbReference>
<dbReference type="RefSeq" id="WP_239583620.1">
    <property type="nucleotide sequence ID" value="NZ_JAFBFC010000008.1"/>
</dbReference>
<proteinExistence type="predicted"/>
<dbReference type="InterPro" id="IPR036638">
    <property type="entry name" value="HLH_DNA-bd_sf"/>
</dbReference>
<keyword evidence="2" id="KW-1185">Reference proteome</keyword>
<dbReference type="InterPro" id="IPR053028">
    <property type="entry name" value="Spo0E-like_phosphatase"/>
</dbReference>
<name>A0ABS2QZ41_9BACI</name>
<evidence type="ECO:0000313" key="1">
    <source>
        <dbReference type="EMBL" id="MBM7704758.1"/>
    </source>
</evidence>
<protein>
    <recommendedName>
        <fullName evidence="3">Aspartyl-phosphate phosphatase Spo0E family protein</fullName>
    </recommendedName>
</protein>
<evidence type="ECO:0000313" key="2">
    <source>
        <dbReference type="Proteomes" id="UP000809829"/>
    </source>
</evidence>
<dbReference type="PANTHER" id="PTHR41263">
    <property type="entry name" value="ASPARTYL-PHOSPHATE PHOSPHATASE YISI"/>
    <property type="match status" value="1"/>
</dbReference>
<gene>
    <name evidence="1" type="ORF">JOC83_003617</name>
</gene>
<sequence>MRIQGQREANVEALLVEIVMKRQQMMEIAEQTGFTSCETIQCSQELDGLLNRYQKQLLEHQEKQSLFSFLGSKFALQKS</sequence>
<dbReference type="Proteomes" id="UP000809829">
    <property type="component" value="Unassembled WGS sequence"/>
</dbReference>
<organism evidence="1 2">
    <name type="scientific">Priestia iocasae</name>
    <dbReference type="NCBI Taxonomy" id="2291674"/>
    <lineage>
        <taxon>Bacteria</taxon>
        <taxon>Bacillati</taxon>
        <taxon>Bacillota</taxon>
        <taxon>Bacilli</taxon>
        <taxon>Bacillales</taxon>
        <taxon>Bacillaceae</taxon>
        <taxon>Priestia</taxon>
    </lineage>
</organism>
<evidence type="ECO:0008006" key="3">
    <source>
        <dbReference type="Google" id="ProtNLM"/>
    </source>
</evidence>
<dbReference type="EMBL" id="JAFBFC010000008">
    <property type="protein sequence ID" value="MBM7704758.1"/>
    <property type="molecule type" value="Genomic_DNA"/>
</dbReference>
<accession>A0ABS2QZ41</accession>
<dbReference type="InterPro" id="IPR037208">
    <property type="entry name" value="Spo0E-like_sf"/>
</dbReference>
<dbReference type="PANTHER" id="PTHR41263:SF1">
    <property type="entry name" value="ASPARTYL-PHOSPHATE PHOSPHATASE YISI"/>
    <property type="match status" value="1"/>
</dbReference>
<dbReference type="InterPro" id="IPR018540">
    <property type="entry name" value="Spo0E-like"/>
</dbReference>
<reference evidence="1 2" key="1">
    <citation type="submission" date="2021-01" db="EMBL/GenBank/DDBJ databases">
        <title>Genomic Encyclopedia of Type Strains, Phase IV (KMG-IV): sequencing the most valuable type-strain genomes for metagenomic binning, comparative biology and taxonomic classification.</title>
        <authorList>
            <person name="Goeker M."/>
        </authorList>
    </citation>
    <scope>NUCLEOTIDE SEQUENCE [LARGE SCALE GENOMIC DNA]</scope>
    <source>
        <strain evidence="1 2">DSM 104297</strain>
    </source>
</reference>
<dbReference type="SUPFAM" id="SSF140500">
    <property type="entry name" value="BAS1536-like"/>
    <property type="match status" value="1"/>
</dbReference>